<dbReference type="RefSeq" id="WP_125242265.1">
    <property type="nucleotide sequence ID" value="NZ_RSED01000004.1"/>
</dbReference>
<keyword evidence="2" id="KW-1185">Reference proteome</keyword>
<reference evidence="1 2" key="1">
    <citation type="submission" date="2018-12" db="EMBL/GenBank/DDBJ databases">
        <title>The whole draft genome of Aquabacterium sp. SJQ9.</title>
        <authorList>
            <person name="Sun L."/>
            <person name="Gao X."/>
            <person name="Chen W."/>
            <person name="Huang K."/>
        </authorList>
    </citation>
    <scope>NUCLEOTIDE SEQUENCE [LARGE SCALE GENOMIC DNA]</scope>
    <source>
        <strain evidence="1 2">SJQ9</strain>
    </source>
</reference>
<comment type="caution">
    <text evidence="1">The sequence shown here is derived from an EMBL/GenBank/DDBJ whole genome shotgun (WGS) entry which is preliminary data.</text>
</comment>
<sequence length="126" mass="14010">MECSSCGSSDFYIPAEKSALEIWTCKKCGSENAVHCNYGFDLSKIQLHDSFIGTASIDPGTESLKALFKLKKALAFAERFEPSKLEEQHKAGKQTWNLGYFFDFEVQQAAAECLRAGIHASFDKVD</sequence>
<proteinExistence type="predicted"/>
<dbReference type="EMBL" id="RSED01000004">
    <property type="protein sequence ID" value="RRS05048.1"/>
    <property type="molecule type" value="Genomic_DNA"/>
</dbReference>
<dbReference type="Proteomes" id="UP000269265">
    <property type="component" value="Unassembled WGS sequence"/>
</dbReference>
<gene>
    <name evidence="1" type="ORF">EIP75_05575</name>
</gene>
<dbReference type="AlphaFoldDB" id="A0A3R8TD94"/>
<accession>A0A3R8TD94</accession>
<evidence type="ECO:0000313" key="1">
    <source>
        <dbReference type="EMBL" id="RRS05048.1"/>
    </source>
</evidence>
<dbReference type="OrthoDB" id="9794322at2"/>
<evidence type="ECO:0000313" key="2">
    <source>
        <dbReference type="Proteomes" id="UP000269265"/>
    </source>
</evidence>
<organism evidence="1 2">
    <name type="scientific">Aquabacterium soli</name>
    <dbReference type="NCBI Taxonomy" id="2493092"/>
    <lineage>
        <taxon>Bacteria</taxon>
        <taxon>Pseudomonadati</taxon>
        <taxon>Pseudomonadota</taxon>
        <taxon>Betaproteobacteria</taxon>
        <taxon>Burkholderiales</taxon>
        <taxon>Aquabacterium</taxon>
    </lineage>
</organism>
<name>A0A3R8TD94_9BURK</name>
<protein>
    <submittedName>
        <fullName evidence="1">Uncharacterized protein</fullName>
    </submittedName>
</protein>